<dbReference type="AlphaFoldDB" id="A0A936F1Y1"/>
<protein>
    <submittedName>
        <fullName evidence="1">DUF1857 family protein</fullName>
    </submittedName>
</protein>
<dbReference type="Pfam" id="PF08982">
    <property type="entry name" value="AtaL"/>
    <property type="match status" value="1"/>
</dbReference>
<dbReference type="SUPFAM" id="SSF55961">
    <property type="entry name" value="Bet v1-like"/>
    <property type="match status" value="1"/>
</dbReference>
<dbReference type="InterPro" id="IPR015075">
    <property type="entry name" value="AtaL"/>
</dbReference>
<comment type="caution">
    <text evidence="1">The sequence shown here is derived from an EMBL/GenBank/DDBJ whole genome shotgun (WGS) entry which is preliminary data.</text>
</comment>
<dbReference type="Proteomes" id="UP000709959">
    <property type="component" value="Unassembled WGS sequence"/>
</dbReference>
<dbReference type="EMBL" id="JADKCH010000005">
    <property type="protein sequence ID" value="MBK8572393.1"/>
    <property type="molecule type" value="Genomic_DNA"/>
</dbReference>
<proteinExistence type="predicted"/>
<accession>A0A936F1Y1</accession>
<evidence type="ECO:0000313" key="2">
    <source>
        <dbReference type="Proteomes" id="UP000709959"/>
    </source>
</evidence>
<evidence type="ECO:0000313" key="1">
    <source>
        <dbReference type="EMBL" id="MBK8572393.1"/>
    </source>
</evidence>
<gene>
    <name evidence="1" type="ORF">IPN91_07025</name>
</gene>
<organism evidence="1 2">
    <name type="scientific">Candidatus Geothrix odensensis</name>
    <dbReference type="NCBI Taxonomy" id="2954440"/>
    <lineage>
        <taxon>Bacteria</taxon>
        <taxon>Pseudomonadati</taxon>
        <taxon>Acidobacteriota</taxon>
        <taxon>Holophagae</taxon>
        <taxon>Holophagales</taxon>
        <taxon>Holophagaceae</taxon>
        <taxon>Geothrix</taxon>
    </lineage>
</organism>
<dbReference type="Gene3D" id="3.30.530.20">
    <property type="match status" value="1"/>
</dbReference>
<name>A0A936F1Y1_9BACT</name>
<reference evidence="1 2" key="1">
    <citation type="submission" date="2020-10" db="EMBL/GenBank/DDBJ databases">
        <title>Connecting structure to function with the recovery of over 1000 high-quality activated sludge metagenome-assembled genomes encoding full-length rRNA genes using long-read sequencing.</title>
        <authorList>
            <person name="Singleton C.M."/>
            <person name="Petriglieri F."/>
            <person name="Kristensen J.M."/>
            <person name="Kirkegaard R.H."/>
            <person name="Michaelsen T.Y."/>
            <person name="Andersen M.H."/>
            <person name="Karst S.M."/>
            <person name="Dueholm M.S."/>
            <person name="Nielsen P.H."/>
            <person name="Albertsen M."/>
        </authorList>
    </citation>
    <scope>NUCLEOTIDE SEQUENCE [LARGE SCALE GENOMIC DNA]</scope>
    <source>
        <strain evidence="1">OdNE_18-Q3-R46-58_MAXAC.008</strain>
    </source>
</reference>
<sequence length="144" mass="15904">MPVHRASSQVDASPDTVWAVLLDKMEHPQRYIEDALDAEILDRADGSVVRQLVLPGGVSFREHIASDAAARTITFTLLDHPVYEGTVTNLLRVLPAGGVELVFELDWQARPGCEDDRDPEELPGLIRSSVLHTKRIAEALENRG</sequence>
<dbReference type="InterPro" id="IPR023393">
    <property type="entry name" value="START-like_dom_sf"/>
</dbReference>